<dbReference type="AlphaFoldDB" id="A0A6A1VR15"/>
<dbReference type="Pfam" id="PF00403">
    <property type="entry name" value="HMA"/>
    <property type="match status" value="1"/>
</dbReference>
<gene>
    <name evidence="7" type="ORF">CJ030_MR4G025287</name>
</gene>
<reference evidence="7 8" key="1">
    <citation type="journal article" date="2019" name="Plant Biotechnol. J.">
        <title>The red bayberry genome and genetic basis of sex determination.</title>
        <authorList>
            <person name="Jia H.M."/>
            <person name="Jia H.J."/>
            <person name="Cai Q.L."/>
            <person name="Wang Y."/>
            <person name="Zhao H.B."/>
            <person name="Yang W.F."/>
            <person name="Wang G.Y."/>
            <person name="Li Y.H."/>
            <person name="Zhan D.L."/>
            <person name="Shen Y.T."/>
            <person name="Niu Q.F."/>
            <person name="Chang L."/>
            <person name="Qiu J."/>
            <person name="Zhao L."/>
            <person name="Xie H.B."/>
            <person name="Fu W.Y."/>
            <person name="Jin J."/>
            <person name="Li X.W."/>
            <person name="Jiao Y."/>
            <person name="Zhou C.C."/>
            <person name="Tu T."/>
            <person name="Chai C.Y."/>
            <person name="Gao J.L."/>
            <person name="Fan L.J."/>
            <person name="van de Weg E."/>
            <person name="Wang J.Y."/>
            <person name="Gao Z.S."/>
        </authorList>
    </citation>
    <scope>NUCLEOTIDE SEQUENCE [LARGE SCALE GENOMIC DNA]</scope>
    <source>
        <tissue evidence="7">Leaves</tissue>
    </source>
</reference>
<evidence type="ECO:0000256" key="2">
    <source>
        <dbReference type="ARBA" id="ARBA00022723"/>
    </source>
</evidence>
<dbReference type="InterPro" id="IPR036163">
    <property type="entry name" value="HMA_dom_sf"/>
</dbReference>
<proteinExistence type="inferred from homology"/>
<evidence type="ECO:0000256" key="5">
    <source>
        <dbReference type="ARBA" id="ARBA00024045"/>
    </source>
</evidence>
<dbReference type="PANTHER" id="PTHR45811">
    <property type="entry name" value="COPPER TRANSPORT PROTEIN FAMILY-RELATED"/>
    <property type="match status" value="1"/>
</dbReference>
<keyword evidence="8" id="KW-1185">Reference proteome</keyword>
<accession>A0A6A1VR15</accession>
<evidence type="ECO:0000256" key="3">
    <source>
        <dbReference type="ARBA" id="ARBA00023288"/>
    </source>
</evidence>
<dbReference type="InterPro" id="IPR006121">
    <property type="entry name" value="HMA_dom"/>
</dbReference>
<protein>
    <recommendedName>
        <fullName evidence="6">HMA domain-containing protein</fullName>
    </recommendedName>
</protein>
<evidence type="ECO:0000313" key="7">
    <source>
        <dbReference type="EMBL" id="KAB1215379.1"/>
    </source>
</evidence>
<dbReference type="GO" id="GO:0046872">
    <property type="term" value="F:metal ion binding"/>
    <property type="evidence" value="ECO:0007669"/>
    <property type="project" value="UniProtKB-KW"/>
</dbReference>
<comment type="caution">
    <text evidence="7">The sequence shown here is derived from an EMBL/GenBank/DDBJ whole genome shotgun (WGS) entry which is preliminary data.</text>
</comment>
<dbReference type="EMBL" id="RXIC02000022">
    <property type="protein sequence ID" value="KAB1215379.1"/>
    <property type="molecule type" value="Genomic_DNA"/>
</dbReference>
<dbReference type="PANTHER" id="PTHR45811:SF50">
    <property type="entry name" value="HEAVY METAL-ASSOCIATED ISOPRENYLATED PLANT PROTEIN 12-RELATED"/>
    <property type="match status" value="1"/>
</dbReference>
<evidence type="ECO:0000256" key="1">
    <source>
        <dbReference type="ARBA" id="ARBA00022481"/>
    </source>
</evidence>
<dbReference type="Proteomes" id="UP000516437">
    <property type="component" value="Chromosome 4"/>
</dbReference>
<keyword evidence="4" id="KW-0636">Prenylation</keyword>
<feature type="domain" description="HMA" evidence="6">
    <location>
        <begin position="1"/>
        <end position="68"/>
    </location>
</feature>
<keyword evidence="1" id="KW-0488">Methylation</keyword>
<sequence>MKKVVLKVDLHDDKEKQKAMKAVSSLTGINSIEMNMKDKKMTVVGEVDPVHIVQKVRKYWYVEILTVGPAKEEKKEESKKAGAIKACYPPMVAYYCPPYPEENPNTCVIC</sequence>
<keyword evidence="2" id="KW-0479">Metal-binding</keyword>
<dbReference type="OrthoDB" id="1923658at2759"/>
<dbReference type="InterPro" id="IPR051863">
    <property type="entry name" value="HIPP"/>
</dbReference>
<dbReference type="Gene3D" id="3.30.70.100">
    <property type="match status" value="1"/>
</dbReference>
<organism evidence="7 8">
    <name type="scientific">Morella rubra</name>
    <name type="common">Chinese bayberry</name>
    <dbReference type="NCBI Taxonomy" id="262757"/>
    <lineage>
        <taxon>Eukaryota</taxon>
        <taxon>Viridiplantae</taxon>
        <taxon>Streptophyta</taxon>
        <taxon>Embryophyta</taxon>
        <taxon>Tracheophyta</taxon>
        <taxon>Spermatophyta</taxon>
        <taxon>Magnoliopsida</taxon>
        <taxon>eudicotyledons</taxon>
        <taxon>Gunneridae</taxon>
        <taxon>Pentapetalae</taxon>
        <taxon>rosids</taxon>
        <taxon>fabids</taxon>
        <taxon>Fagales</taxon>
        <taxon>Myricaceae</taxon>
        <taxon>Morella</taxon>
    </lineage>
</organism>
<name>A0A6A1VR15_9ROSI</name>
<evidence type="ECO:0000259" key="6">
    <source>
        <dbReference type="PROSITE" id="PS50846"/>
    </source>
</evidence>
<dbReference type="PROSITE" id="PS50846">
    <property type="entry name" value="HMA_2"/>
    <property type="match status" value="1"/>
</dbReference>
<comment type="similarity">
    <text evidence="5">Belongs to the HIPP family.</text>
</comment>
<evidence type="ECO:0000256" key="4">
    <source>
        <dbReference type="ARBA" id="ARBA00023289"/>
    </source>
</evidence>
<evidence type="ECO:0000313" key="8">
    <source>
        <dbReference type="Proteomes" id="UP000516437"/>
    </source>
</evidence>
<dbReference type="SUPFAM" id="SSF55008">
    <property type="entry name" value="HMA, heavy metal-associated domain"/>
    <property type="match status" value="1"/>
</dbReference>
<keyword evidence="3" id="KW-0449">Lipoprotein</keyword>